<accession>A0A1Y2IU36</accession>
<dbReference type="EMBL" id="KZ084096">
    <property type="protein sequence ID" value="OSD04650.1"/>
    <property type="molecule type" value="Genomic_DNA"/>
</dbReference>
<feature type="compositionally biased region" description="Low complexity" evidence="1">
    <location>
        <begin position="207"/>
        <end position="222"/>
    </location>
</feature>
<feature type="compositionally biased region" description="Polar residues" evidence="1">
    <location>
        <begin position="376"/>
        <end position="385"/>
    </location>
</feature>
<sequence length="544" mass="59308">MSEPAIVAEGASRPSSGAERNGTVAEGRAQQKQQDQPNGSHANAPEVDMEIMSVLAATQNNCFAELGYYPTLLHDFHELKKQCALLKSDNQKLYADNRNLAMFIQTQQQRVQMLSAPVDQQKRTLAELHERVRVLSAERDEIAGRLHAALNEILLLRQELSRFIPNARVVPANERLPPSQTVPQRVVSMPPPQRMVAEQPPNLSAYQQQPPGQQQQRKQQQQLTRNRPIQPLPAHRHSQGNVSPSSSTAPPPTIAHLRRTSAPAPLATSQNGAAPSPVSASLNAFSGLSLASPVTPMSGQMPTTDNPSNAPPGDFAPPPPPLSTSPLRTIHTIPVPSKPSPSSLAGAVVDLTADEPDESAEQDLARKRRKMDHTPDTSMEVQSRPPSAPKPSHMSEPSTSAEVTVSNGHVPPDRSTINTVPPPSSSVASPPDSIRHDTPDQQSTSNNAALPSPPSPLNEDEDMEQQTTLEEDCLGANFAEDDDDERKLWCRISRYQKGHITEPPTPFVGVPERELIEHCETVHPQGWKILKERMAKMRAADEPV</sequence>
<organism evidence="2 3">
    <name type="scientific">Trametes coccinea (strain BRFM310)</name>
    <name type="common">Pycnoporus coccineus</name>
    <dbReference type="NCBI Taxonomy" id="1353009"/>
    <lineage>
        <taxon>Eukaryota</taxon>
        <taxon>Fungi</taxon>
        <taxon>Dikarya</taxon>
        <taxon>Basidiomycota</taxon>
        <taxon>Agaricomycotina</taxon>
        <taxon>Agaricomycetes</taxon>
        <taxon>Polyporales</taxon>
        <taxon>Polyporaceae</taxon>
        <taxon>Trametes</taxon>
    </lineage>
</organism>
<evidence type="ECO:0000256" key="1">
    <source>
        <dbReference type="SAM" id="MobiDB-lite"/>
    </source>
</evidence>
<protein>
    <submittedName>
        <fullName evidence="2">Uncharacterized protein</fullName>
    </submittedName>
</protein>
<feature type="region of interest" description="Disordered" evidence="1">
    <location>
        <begin position="293"/>
        <end position="469"/>
    </location>
</feature>
<feature type="compositionally biased region" description="Acidic residues" evidence="1">
    <location>
        <begin position="352"/>
        <end position="361"/>
    </location>
</feature>
<gene>
    <name evidence="2" type="ORF">PYCCODRAFT_1466106</name>
</gene>
<dbReference type="AlphaFoldDB" id="A0A1Y2IU36"/>
<feature type="compositionally biased region" description="Polar residues" evidence="1">
    <location>
        <begin position="30"/>
        <end position="41"/>
    </location>
</feature>
<proteinExistence type="predicted"/>
<keyword evidence="3" id="KW-1185">Reference proteome</keyword>
<feature type="compositionally biased region" description="Polar residues" evidence="1">
    <location>
        <begin position="395"/>
        <end position="407"/>
    </location>
</feature>
<dbReference type="OrthoDB" id="3263403at2759"/>
<feature type="compositionally biased region" description="Polar residues" evidence="1">
    <location>
        <begin position="295"/>
        <end position="306"/>
    </location>
</feature>
<feature type="compositionally biased region" description="Pro residues" evidence="1">
    <location>
        <begin position="314"/>
        <end position="323"/>
    </location>
</feature>
<dbReference type="STRING" id="1353009.A0A1Y2IU36"/>
<name>A0A1Y2IU36_TRAC3</name>
<reference evidence="2 3" key="1">
    <citation type="journal article" date="2015" name="Biotechnol. Biofuels">
        <title>Enhanced degradation of softwood versus hardwood by the white-rot fungus Pycnoporus coccineus.</title>
        <authorList>
            <person name="Couturier M."/>
            <person name="Navarro D."/>
            <person name="Chevret D."/>
            <person name="Henrissat B."/>
            <person name="Piumi F."/>
            <person name="Ruiz-Duenas F.J."/>
            <person name="Martinez A.T."/>
            <person name="Grigoriev I.V."/>
            <person name="Riley R."/>
            <person name="Lipzen A."/>
            <person name="Berrin J.G."/>
            <person name="Master E.R."/>
            <person name="Rosso M.N."/>
        </authorList>
    </citation>
    <scope>NUCLEOTIDE SEQUENCE [LARGE SCALE GENOMIC DNA]</scope>
    <source>
        <strain evidence="2 3">BRFM310</strain>
    </source>
</reference>
<feature type="region of interest" description="Disordered" evidence="1">
    <location>
        <begin position="1"/>
        <end position="44"/>
    </location>
</feature>
<dbReference type="Proteomes" id="UP000193067">
    <property type="component" value="Unassembled WGS sequence"/>
</dbReference>
<feature type="compositionally biased region" description="Acidic residues" evidence="1">
    <location>
        <begin position="458"/>
        <end position="469"/>
    </location>
</feature>
<feature type="region of interest" description="Disordered" evidence="1">
    <location>
        <begin position="203"/>
        <end position="256"/>
    </location>
</feature>
<evidence type="ECO:0000313" key="3">
    <source>
        <dbReference type="Proteomes" id="UP000193067"/>
    </source>
</evidence>
<evidence type="ECO:0000313" key="2">
    <source>
        <dbReference type="EMBL" id="OSD04650.1"/>
    </source>
</evidence>